<feature type="domain" description="Mannose-6-phosphate isomerase cupin" evidence="11">
    <location>
        <begin position="242"/>
        <end position="317"/>
    </location>
</feature>
<dbReference type="GO" id="GO:0004476">
    <property type="term" value="F:mannose-6-phosphate isomerase activity"/>
    <property type="evidence" value="ECO:0007669"/>
    <property type="project" value="UniProtKB-UniRule"/>
</dbReference>
<evidence type="ECO:0000313" key="15">
    <source>
        <dbReference type="Proteomes" id="UP000321547"/>
    </source>
</evidence>
<dbReference type="InterPro" id="IPR051804">
    <property type="entry name" value="Carb_Metab_Reg_Kinase/Isom"/>
</dbReference>
<dbReference type="Pfam" id="PF20511">
    <property type="entry name" value="PMI_typeI_cat"/>
    <property type="match status" value="1"/>
</dbReference>
<evidence type="ECO:0000256" key="1">
    <source>
        <dbReference type="ARBA" id="ARBA00000757"/>
    </source>
</evidence>
<keyword evidence="15" id="KW-1185">Reference proteome</keyword>
<feature type="binding site" evidence="8">
    <location>
        <position position="100"/>
    </location>
    <ligand>
        <name>Zn(2+)</name>
        <dbReference type="ChEBI" id="CHEBI:29105"/>
    </ligand>
</feature>
<keyword evidence="6 7" id="KW-0413">Isomerase</keyword>
<dbReference type="Pfam" id="PF21621">
    <property type="entry name" value="MPI_cupin_dom"/>
    <property type="match status" value="1"/>
</dbReference>
<dbReference type="InterPro" id="IPR046457">
    <property type="entry name" value="PMI_typeI_cat"/>
</dbReference>
<dbReference type="SUPFAM" id="SSF51182">
    <property type="entry name" value="RmlC-like cupins"/>
    <property type="match status" value="1"/>
</dbReference>
<feature type="domain" description="Phosphomannose isomerase type I catalytic" evidence="10">
    <location>
        <begin position="7"/>
        <end position="107"/>
    </location>
</feature>
<feature type="binding site" evidence="8">
    <location>
        <position position="118"/>
    </location>
    <ligand>
        <name>Zn(2+)</name>
        <dbReference type="ChEBI" id="CHEBI:29105"/>
    </ligand>
</feature>
<dbReference type="NCBIfam" id="TIGR00218">
    <property type="entry name" value="manA"/>
    <property type="match status" value="1"/>
</dbReference>
<evidence type="ECO:0000313" key="14">
    <source>
        <dbReference type="Proteomes" id="UP000242243"/>
    </source>
</evidence>
<dbReference type="InterPro" id="IPR014628">
    <property type="entry name" value="Man6P_isomerase_Firm_short"/>
</dbReference>
<evidence type="ECO:0000259" key="10">
    <source>
        <dbReference type="Pfam" id="PF20511"/>
    </source>
</evidence>
<evidence type="ECO:0000256" key="6">
    <source>
        <dbReference type="ARBA" id="ARBA00023235"/>
    </source>
</evidence>
<dbReference type="AlphaFoldDB" id="A0A1I5LXD5"/>
<dbReference type="InterPro" id="IPR049071">
    <property type="entry name" value="MPI_cupin_dom"/>
</dbReference>
<evidence type="ECO:0000259" key="11">
    <source>
        <dbReference type="Pfam" id="PF21621"/>
    </source>
</evidence>
<dbReference type="InterPro" id="IPR014710">
    <property type="entry name" value="RmlC-like_jellyroll"/>
</dbReference>
<dbReference type="InterPro" id="IPR011051">
    <property type="entry name" value="RmlC_Cupin_sf"/>
</dbReference>
<keyword evidence="4 7" id="KW-0479">Metal-binding</keyword>
<feature type="active site" evidence="9">
    <location>
        <position position="195"/>
    </location>
</feature>
<dbReference type="CDD" id="cd07010">
    <property type="entry name" value="cupin_PMI_type_I_N_bac"/>
    <property type="match status" value="1"/>
</dbReference>
<dbReference type="EMBL" id="FOXC01000003">
    <property type="protein sequence ID" value="SFP01935.1"/>
    <property type="molecule type" value="Genomic_DNA"/>
</dbReference>
<organism evidence="13 14">
    <name type="scientific">Halolactibacillus halophilus</name>
    <dbReference type="NCBI Taxonomy" id="306540"/>
    <lineage>
        <taxon>Bacteria</taxon>
        <taxon>Bacillati</taxon>
        <taxon>Bacillota</taxon>
        <taxon>Bacilli</taxon>
        <taxon>Bacillales</taxon>
        <taxon>Bacillaceae</taxon>
        <taxon>Halolactibacillus</taxon>
    </lineage>
</organism>
<reference evidence="13 14" key="1">
    <citation type="submission" date="2016-10" db="EMBL/GenBank/DDBJ databases">
        <authorList>
            <person name="de Groot N.N."/>
        </authorList>
    </citation>
    <scope>NUCLEOTIDE SEQUENCE [LARGE SCALE GENOMIC DNA]</scope>
    <source>
        <strain evidence="13 14">DSM 17073</strain>
    </source>
</reference>
<evidence type="ECO:0000256" key="2">
    <source>
        <dbReference type="ARBA" id="ARBA00010772"/>
    </source>
</evidence>
<accession>A0A1I5LXD5</accession>
<evidence type="ECO:0000256" key="4">
    <source>
        <dbReference type="ARBA" id="ARBA00022723"/>
    </source>
</evidence>
<dbReference type="STRING" id="306540.SAMN05421839_10338"/>
<dbReference type="RefSeq" id="WP_089829997.1">
    <property type="nucleotide sequence ID" value="NZ_BJWI01000003.1"/>
</dbReference>
<dbReference type="Proteomes" id="UP000242243">
    <property type="component" value="Unassembled WGS sequence"/>
</dbReference>
<evidence type="ECO:0000256" key="3">
    <source>
        <dbReference type="ARBA" id="ARBA00011956"/>
    </source>
</evidence>
<dbReference type="PANTHER" id="PTHR42742:SF3">
    <property type="entry name" value="FRUCTOKINASE"/>
    <property type="match status" value="1"/>
</dbReference>
<sequence length="319" mass="35768">MTTQPLFLSPALQERIWGGDKLKTEFNYEIPSNKTGEAWVISAHENGPSTIENGPLKGQTLTEAWENHRDYFNRSETDTEAYPLLVKILDAAKDLSVQVHPDDTYAREQEGVPYGKTECWYVLDAEADAKIVFGHHANTTEELQTLAENGEWEKLLRYVPVKKGDFIYVPSGSIHAIGAGIVILETQQSSDITYRVYDYDRTDDAGNTRELHLTQSIDVTTAPHKDPELKQTETTEGDLAVTQLVKEHYFTVEKWTLAGNVTKSQNQDFLQLSVIDGEGTLTVNDEAYPIKKGTHFILPHGVKTFDLVGDMTLITSFTS</sequence>
<dbReference type="PIRSF" id="PIRSF036894">
    <property type="entry name" value="PMI_Firm_short"/>
    <property type="match status" value="1"/>
</dbReference>
<dbReference type="InterPro" id="IPR001250">
    <property type="entry name" value="Man6P_Isoase-1"/>
</dbReference>
<reference evidence="12 15" key="2">
    <citation type="submission" date="2019-07" db="EMBL/GenBank/DDBJ databases">
        <title>Whole genome shotgun sequence of Halolactibacillus halophilus NBRC 100868.</title>
        <authorList>
            <person name="Hosoyama A."/>
            <person name="Uohara A."/>
            <person name="Ohji S."/>
            <person name="Ichikawa N."/>
        </authorList>
    </citation>
    <scope>NUCLEOTIDE SEQUENCE [LARGE SCALE GENOMIC DNA]</scope>
    <source>
        <strain evidence="12 15">NBRC 100868</strain>
    </source>
</reference>
<dbReference type="Gene3D" id="2.60.120.10">
    <property type="entry name" value="Jelly Rolls"/>
    <property type="match status" value="2"/>
</dbReference>
<evidence type="ECO:0000313" key="12">
    <source>
        <dbReference type="EMBL" id="GEM00926.1"/>
    </source>
</evidence>
<evidence type="ECO:0000256" key="9">
    <source>
        <dbReference type="PIRSR" id="PIRSR036894-2"/>
    </source>
</evidence>
<evidence type="ECO:0000313" key="13">
    <source>
        <dbReference type="EMBL" id="SFP01935.1"/>
    </source>
</evidence>
<dbReference type="EMBL" id="BJWI01000003">
    <property type="protein sequence ID" value="GEM00926.1"/>
    <property type="molecule type" value="Genomic_DNA"/>
</dbReference>
<feature type="binding site" evidence="8">
    <location>
        <position position="175"/>
    </location>
    <ligand>
        <name>Zn(2+)</name>
        <dbReference type="ChEBI" id="CHEBI:29105"/>
    </ligand>
</feature>
<dbReference type="Proteomes" id="UP000321547">
    <property type="component" value="Unassembled WGS sequence"/>
</dbReference>
<evidence type="ECO:0000256" key="5">
    <source>
        <dbReference type="ARBA" id="ARBA00022833"/>
    </source>
</evidence>
<name>A0A1I5LXD5_9BACI</name>
<keyword evidence="5 7" id="KW-0862">Zinc</keyword>
<evidence type="ECO:0000256" key="8">
    <source>
        <dbReference type="PIRSR" id="PIRSR036894-1"/>
    </source>
</evidence>
<comment type="similarity">
    <text evidence="2 7">Belongs to the mannose-6-phosphate isomerase type 1 family.</text>
</comment>
<comment type="catalytic activity">
    <reaction evidence="1 7">
        <text>D-mannose 6-phosphate = D-fructose 6-phosphate</text>
        <dbReference type="Rhea" id="RHEA:12356"/>
        <dbReference type="ChEBI" id="CHEBI:58735"/>
        <dbReference type="ChEBI" id="CHEBI:61527"/>
        <dbReference type="EC" id="5.3.1.8"/>
    </reaction>
</comment>
<dbReference type="OrthoDB" id="9808275at2"/>
<dbReference type="PANTHER" id="PTHR42742">
    <property type="entry name" value="TRANSCRIPTIONAL REPRESSOR MPRA"/>
    <property type="match status" value="1"/>
</dbReference>
<dbReference type="GO" id="GO:0005975">
    <property type="term" value="P:carbohydrate metabolic process"/>
    <property type="evidence" value="ECO:0007669"/>
    <property type="project" value="UniProtKB-UniRule"/>
</dbReference>
<proteinExistence type="inferred from homology"/>
<evidence type="ECO:0000256" key="7">
    <source>
        <dbReference type="PIRNR" id="PIRNR036894"/>
    </source>
</evidence>
<dbReference type="GO" id="GO:0008270">
    <property type="term" value="F:zinc ion binding"/>
    <property type="evidence" value="ECO:0007669"/>
    <property type="project" value="UniProtKB-UniRule"/>
</dbReference>
<gene>
    <name evidence="12" type="primary">manA</name>
    <name evidence="12" type="ORF">HHA03_04580</name>
    <name evidence="13" type="ORF">SAMN05421839_10338</name>
</gene>
<dbReference type="EC" id="5.3.1.8" evidence="3 7"/>
<protein>
    <recommendedName>
        <fullName evidence="3 7">Mannose-6-phosphate isomerase</fullName>
        <ecNumber evidence="3 7">5.3.1.8</ecNumber>
    </recommendedName>
</protein>
<comment type="cofactor">
    <cofactor evidence="8">
        <name>Zn(2+)</name>
        <dbReference type="ChEBI" id="CHEBI:29105"/>
    </cofactor>
    <text evidence="8">Binds 1 zinc ion per subunit.</text>
</comment>